<keyword evidence="1" id="KW-1133">Transmembrane helix</keyword>
<feature type="domain" description="PKD" evidence="2">
    <location>
        <begin position="135"/>
        <end position="212"/>
    </location>
</feature>
<gene>
    <name evidence="3" type="ORF">Ga0061079_11550</name>
</gene>
<keyword evidence="4" id="KW-1185">Reference proteome</keyword>
<sequence length="370" mass="42677">MKLFGTMFYKLKGIIDHFFSKVDIRIFLVFILFILFGLFILLYKYSRYIDCGQIDFAIEAEKKQVGEIIGFKDLTPGAKNWAWDFGDNSEKKFDRSPFHKYTKSGMYVVTLQVNGSCTLKKTLEIRNMGKIIDSMKIPKIIAPMVVTVGQPVEVYYKYLGVPFSWEWSFGESGQMDNTSEYPVYSYSTPGKRRITLVINGDVTHIASKDIYVKPRKLTTSVLDSMKAYIMAKDPVEYLLPPGNPQKDPMEEFLRHIPAVPIETPVEEKINKVVENLAPSISENQFKLLLLEVAKQNKAKEDFGKYTCNKYDFPVVKNDNVIIPFSEFCETIQNKSIKIKSLRITKNNKNCIESIIIKYKIKKGPFIWVYD</sequence>
<dbReference type="CDD" id="cd00146">
    <property type="entry name" value="PKD"/>
    <property type="match status" value="1"/>
</dbReference>
<dbReference type="PROSITE" id="PS50093">
    <property type="entry name" value="PKD"/>
    <property type="match status" value="2"/>
</dbReference>
<dbReference type="AlphaFoldDB" id="A0A0X3ARX4"/>
<organism evidence="3 4">
    <name type="scientific">Apibacter mensalis</name>
    <dbReference type="NCBI Taxonomy" id="1586267"/>
    <lineage>
        <taxon>Bacteria</taxon>
        <taxon>Pseudomonadati</taxon>
        <taxon>Bacteroidota</taxon>
        <taxon>Flavobacteriia</taxon>
        <taxon>Flavobacteriales</taxon>
        <taxon>Weeksellaceae</taxon>
        <taxon>Apibacter</taxon>
    </lineage>
</organism>
<dbReference type="Gene3D" id="2.60.40.10">
    <property type="entry name" value="Immunoglobulins"/>
    <property type="match status" value="1"/>
</dbReference>
<evidence type="ECO:0000313" key="3">
    <source>
        <dbReference type="EMBL" id="CVK17084.1"/>
    </source>
</evidence>
<dbReference type="STRING" id="1586267.GCA_001418685_01953"/>
<name>A0A0X3ARX4_9FLAO</name>
<proteinExistence type="predicted"/>
<feature type="transmembrane region" description="Helical" evidence="1">
    <location>
        <begin position="24"/>
        <end position="43"/>
    </location>
</feature>
<dbReference type="InterPro" id="IPR035986">
    <property type="entry name" value="PKD_dom_sf"/>
</dbReference>
<dbReference type="SUPFAM" id="SSF49299">
    <property type="entry name" value="PKD domain"/>
    <property type="match status" value="2"/>
</dbReference>
<accession>A0A0X3ARX4</accession>
<evidence type="ECO:0000259" key="2">
    <source>
        <dbReference type="PROSITE" id="PS50093"/>
    </source>
</evidence>
<dbReference type="Pfam" id="PF18911">
    <property type="entry name" value="PKD_4"/>
    <property type="match status" value="1"/>
</dbReference>
<evidence type="ECO:0000256" key="1">
    <source>
        <dbReference type="SAM" id="Phobius"/>
    </source>
</evidence>
<keyword evidence="1" id="KW-0812">Transmembrane</keyword>
<dbReference type="InterPro" id="IPR000601">
    <property type="entry name" value="PKD_dom"/>
</dbReference>
<evidence type="ECO:0000313" key="4">
    <source>
        <dbReference type="Proteomes" id="UP000182761"/>
    </source>
</evidence>
<feature type="domain" description="PKD" evidence="2">
    <location>
        <begin position="75"/>
        <end position="116"/>
    </location>
</feature>
<protein>
    <submittedName>
        <fullName evidence="3">PKD domain</fullName>
    </submittedName>
</protein>
<dbReference type="RefSeq" id="WP_055426256.1">
    <property type="nucleotide sequence ID" value="NZ_FCOR01000015.1"/>
</dbReference>
<keyword evidence="1" id="KW-0472">Membrane</keyword>
<dbReference type="EMBL" id="FCOR01000015">
    <property type="protein sequence ID" value="CVK17084.1"/>
    <property type="molecule type" value="Genomic_DNA"/>
</dbReference>
<reference evidence="3 4" key="1">
    <citation type="submission" date="2016-01" db="EMBL/GenBank/DDBJ databases">
        <authorList>
            <person name="McClelland M."/>
            <person name="Jain A."/>
            <person name="Saraogi P."/>
            <person name="Mendelson R."/>
            <person name="Westerman R."/>
            <person name="SanMiguel P."/>
            <person name="Csonka L."/>
        </authorList>
    </citation>
    <scope>NUCLEOTIDE SEQUENCE [LARGE SCALE GENOMIC DNA]</scope>
    <source>
        <strain evidence="3 4">R-53146</strain>
    </source>
</reference>
<dbReference type="Proteomes" id="UP000182761">
    <property type="component" value="Unassembled WGS sequence"/>
</dbReference>
<dbReference type="InterPro" id="IPR013783">
    <property type="entry name" value="Ig-like_fold"/>
</dbReference>